<dbReference type="Gene3D" id="2.40.10.10">
    <property type="entry name" value="Trypsin-like serine proteases"/>
    <property type="match status" value="1"/>
</dbReference>
<protein>
    <recommendedName>
        <fullName evidence="2">Peptidase S1 domain-containing protein</fullName>
    </recommendedName>
</protein>
<sequence length="300" mass="33727">MFLFSIIVQLFHQLLLVYASTEDDYSNKYQYIAKIINNKNGKEIICSGTVLTVKRVLTVADCVNGQPLNNPSVVVQYGLGKGAQNSSVLRIHFHHHFTEQSPILWHICLLKLKYDLQFGGTNSLGNWVNITNDIRTSKERIKVTALSFGRRSATDTYAKMTNILHLLLTVMDGPCPCFTRDETTLIYCSEKLKLNGRCGDDFSDAGGPVFNKNALEGILYALYSDELCLPNRMEKTLAPCNANGYAVIIPICVHKKWISSRVQVKHISFDDSCAKGNNVKKPNVLNIILFFLQSLLIKYL</sequence>
<dbReference type="SUPFAM" id="SSF50494">
    <property type="entry name" value="Trypsin-like serine proteases"/>
    <property type="match status" value="1"/>
</dbReference>
<dbReference type="InterPro" id="IPR043504">
    <property type="entry name" value="Peptidase_S1_PA_chymotrypsin"/>
</dbReference>
<organism evidence="3 4">
    <name type="scientific">Cimex lectularius</name>
    <name type="common">Bed bug</name>
    <name type="synonym">Acanthia lectularia</name>
    <dbReference type="NCBI Taxonomy" id="79782"/>
    <lineage>
        <taxon>Eukaryota</taxon>
        <taxon>Metazoa</taxon>
        <taxon>Ecdysozoa</taxon>
        <taxon>Arthropoda</taxon>
        <taxon>Hexapoda</taxon>
        <taxon>Insecta</taxon>
        <taxon>Pterygota</taxon>
        <taxon>Neoptera</taxon>
        <taxon>Paraneoptera</taxon>
        <taxon>Hemiptera</taxon>
        <taxon>Heteroptera</taxon>
        <taxon>Panheteroptera</taxon>
        <taxon>Cimicomorpha</taxon>
        <taxon>Cimicidae</taxon>
        <taxon>Cimex</taxon>
    </lineage>
</organism>
<dbReference type="PROSITE" id="PS50240">
    <property type="entry name" value="TRYPSIN_DOM"/>
    <property type="match status" value="1"/>
</dbReference>
<accession>A0A8I6S3Q1</accession>
<feature type="signal peptide" evidence="1">
    <location>
        <begin position="1"/>
        <end position="19"/>
    </location>
</feature>
<feature type="domain" description="Peptidase S1" evidence="2">
    <location>
        <begin position="17"/>
        <end position="263"/>
    </location>
</feature>
<dbReference type="GO" id="GO:0006508">
    <property type="term" value="P:proteolysis"/>
    <property type="evidence" value="ECO:0007669"/>
    <property type="project" value="InterPro"/>
</dbReference>
<dbReference type="InterPro" id="IPR001254">
    <property type="entry name" value="Trypsin_dom"/>
</dbReference>
<name>A0A8I6S3Q1_CIMLE</name>
<dbReference type="RefSeq" id="XP_014255450.1">
    <property type="nucleotide sequence ID" value="XM_014399964.2"/>
</dbReference>
<keyword evidence="1" id="KW-0732">Signal</keyword>
<dbReference type="GO" id="GO:0004252">
    <property type="term" value="F:serine-type endopeptidase activity"/>
    <property type="evidence" value="ECO:0007669"/>
    <property type="project" value="InterPro"/>
</dbReference>
<reference evidence="3" key="1">
    <citation type="submission" date="2022-01" db="UniProtKB">
        <authorList>
            <consortium name="EnsemblMetazoa"/>
        </authorList>
    </citation>
    <scope>IDENTIFICATION</scope>
</reference>
<evidence type="ECO:0000313" key="4">
    <source>
        <dbReference type="Proteomes" id="UP000494040"/>
    </source>
</evidence>
<dbReference type="Pfam" id="PF00089">
    <property type="entry name" value="Trypsin"/>
    <property type="match status" value="1"/>
</dbReference>
<keyword evidence="4" id="KW-1185">Reference proteome</keyword>
<evidence type="ECO:0000256" key="1">
    <source>
        <dbReference type="SAM" id="SignalP"/>
    </source>
</evidence>
<dbReference type="InterPro" id="IPR009003">
    <property type="entry name" value="Peptidase_S1_PA"/>
</dbReference>
<proteinExistence type="predicted"/>
<dbReference type="EnsemblMetazoa" id="XM_014399964.2">
    <property type="protein sequence ID" value="XP_014255450.1"/>
    <property type="gene ID" value="LOC106670006"/>
</dbReference>
<dbReference type="KEGG" id="clec:106670006"/>
<evidence type="ECO:0000259" key="2">
    <source>
        <dbReference type="PROSITE" id="PS50240"/>
    </source>
</evidence>
<dbReference type="AlphaFoldDB" id="A0A8I6S3Q1"/>
<dbReference type="GeneID" id="106670006"/>
<feature type="chain" id="PRO_5035257365" description="Peptidase S1 domain-containing protein" evidence="1">
    <location>
        <begin position="20"/>
        <end position="300"/>
    </location>
</feature>
<evidence type="ECO:0000313" key="3">
    <source>
        <dbReference type="EnsemblMetazoa" id="XP_014255450.1"/>
    </source>
</evidence>
<dbReference type="Proteomes" id="UP000494040">
    <property type="component" value="Unassembled WGS sequence"/>
</dbReference>